<dbReference type="SUPFAM" id="SSF51735">
    <property type="entry name" value="NAD(P)-binding Rossmann-fold domains"/>
    <property type="match status" value="1"/>
</dbReference>
<organism evidence="1 2">
    <name type="scientific">Compostibacillus humi</name>
    <dbReference type="NCBI Taxonomy" id="1245525"/>
    <lineage>
        <taxon>Bacteria</taxon>
        <taxon>Bacillati</taxon>
        <taxon>Bacillota</taxon>
        <taxon>Bacilli</taxon>
        <taxon>Bacillales</taxon>
        <taxon>Bacillaceae</taxon>
        <taxon>Compostibacillus</taxon>
    </lineage>
</organism>
<dbReference type="EMBL" id="BMEV01000007">
    <property type="protein sequence ID" value="GGH70693.1"/>
    <property type="molecule type" value="Genomic_DNA"/>
</dbReference>
<keyword evidence="2" id="KW-1185">Reference proteome</keyword>
<evidence type="ECO:0000313" key="2">
    <source>
        <dbReference type="Proteomes" id="UP000602050"/>
    </source>
</evidence>
<reference evidence="1" key="1">
    <citation type="journal article" date="2014" name="Int. J. Syst. Evol. Microbiol.">
        <title>Complete genome sequence of Corynebacterium casei LMG S-19264T (=DSM 44701T), isolated from a smear-ripened cheese.</title>
        <authorList>
            <consortium name="US DOE Joint Genome Institute (JGI-PGF)"/>
            <person name="Walter F."/>
            <person name="Albersmeier A."/>
            <person name="Kalinowski J."/>
            <person name="Ruckert C."/>
        </authorList>
    </citation>
    <scope>NUCLEOTIDE SEQUENCE</scope>
    <source>
        <strain evidence="1">CGMCC 1.12360</strain>
    </source>
</reference>
<dbReference type="PIRSF" id="PIRSF001439">
    <property type="entry name" value="CryM"/>
    <property type="match status" value="1"/>
</dbReference>
<protein>
    <submittedName>
        <fullName evidence="1">Delta(1)-pyrroline-2-carboxylate reductase</fullName>
    </submittedName>
</protein>
<reference evidence="1" key="2">
    <citation type="submission" date="2020-09" db="EMBL/GenBank/DDBJ databases">
        <authorList>
            <person name="Sun Q."/>
            <person name="Zhou Y."/>
        </authorList>
    </citation>
    <scope>NUCLEOTIDE SEQUENCE</scope>
    <source>
        <strain evidence="1">CGMCC 1.12360</strain>
    </source>
</reference>
<dbReference type="AlphaFoldDB" id="A0A8J2ZPL1"/>
<dbReference type="InterPro" id="IPR003462">
    <property type="entry name" value="ODC_Mu_crystall"/>
</dbReference>
<dbReference type="Pfam" id="PF02423">
    <property type="entry name" value="OCD_Mu_crystall"/>
    <property type="match status" value="1"/>
</dbReference>
<dbReference type="PANTHER" id="PTHR13812">
    <property type="entry name" value="KETIMINE REDUCTASE MU-CRYSTALLIN"/>
    <property type="match status" value="1"/>
</dbReference>
<name>A0A8J2ZPL1_9BACI</name>
<gene>
    <name evidence="1" type="primary">arcB</name>
    <name evidence="1" type="ORF">GCM10010978_05890</name>
</gene>
<dbReference type="GO" id="GO:0005737">
    <property type="term" value="C:cytoplasm"/>
    <property type="evidence" value="ECO:0007669"/>
    <property type="project" value="TreeGrafter"/>
</dbReference>
<dbReference type="Gene3D" id="3.30.1780.10">
    <property type="entry name" value="ornithine cyclodeaminase, domain 1"/>
    <property type="match status" value="1"/>
</dbReference>
<dbReference type="PANTHER" id="PTHR13812:SF19">
    <property type="entry name" value="KETIMINE REDUCTASE MU-CRYSTALLIN"/>
    <property type="match status" value="1"/>
</dbReference>
<sequence>MLFLNEEHIKEAVTMKDVIDAIDFTYEIYASNHFQMPTRLQVRDGDNTLLLMPVLTERAIATKLVTVFPNNTEVPTLHGLVVLNDKQTGQILSLLDGSFLTALRTGAIGGNAVRHFARKDDRKLAIIGTGVQGLYQAIAACTERNISDIYLFNRTKDKIPGFKASLERWIEPNIRLHTANSAKEAISSADIIITATTSYQPVLPDDPALLKEKLIIGIGSFQPTMREFPNTVYKLANSIYVDTEHAIEESGDIAIPIKEGWIKKEDVQTMSSWLTSQSSFHRENHSTILFKSVGMALFDVVTANLIYEKAREKGIGVQLDF</sequence>
<dbReference type="InterPro" id="IPR023401">
    <property type="entry name" value="ODC_N"/>
</dbReference>
<proteinExistence type="predicted"/>
<dbReference type="InterPro" id="IPR036291">
    <property type="entry name" value="NAD(P)-bd_dom_sf"/>
</dbReference>
<evidence type="ECO:0000313" key="1">
    <source>
        <dbReference type="EMBL" id="GGH70693.1"/>
    </source>
</evidence>
<dbReference type="Proteomes" id="UP000602050">
    <property type="component" value="Unassembled WGS sequence"/>
</dbReference>
<dbReference type="Gene3D" id="3.40.50.720">
    <property type="entry name" value="NAD(P)-binding Rossmann-like Domain"/>
    <property type="match status" value="1"/>
</dbReference>
<comment type="caution">
    <text evidence="1">The sequence shown here is derived from an EMBL/GenBank/DDBJ whole genome shotgun (WGS) entry which is preliminary data.</text>
</comment>
<dbReference type="RefSeq" id="WP_188390887.1">
    <property type="nucleotide sequence ID" value="NZ_BMEV01000007.1"/>
</dbReference>
<accession>A0A8J2ZPL1</accession>